<feature type="signal peptide" evidence="1">
    <location>
        <begin position="1"/>
        <end position="18"/>
    </location>
</feature>
<organism evidence="2 3">
    <name type="scientific">Rhynchophorus ferrugineus</name>
    <name type="common">Red palm weevil</name>
    <name type="synonym">Curculio ferrugineus</name>
    <dbReference type="NCBI Taxonomy" id="354439"/>
    <lineage>
        <taxon>Eukaryota</taxon>
        <taxon>Metazoa</taxon>
        <taxon>Ecdysozoa</taxon>
        <taxon>Arthropoda</taxon>
        <taxon>Hexapoda</taxon>
        <taxon>Insecta</taxon>
        <taxon>Pterygota</taxon>
        <taxon>Neoptera</taxon>
        <taxon>Endopterygota</taxon>
        <taxon>Coleoptera</taxon>
        <taxon>Polyphaga</taxon>
        <taxon>Cucujiformia</taxon>
        <taxon>Curculionidae</taxon>
        <taxon>Dryophthorinae</taxon>
        <taxon>Rhynchophorus</taxon>
    </lineage>
</organism>
<protein>
    <recommendedName>
        <fullName evidence="4">Cuticle protein</fullName>
    </recommendedName>
</protein>
<sequence length="153" mass="14759">MNSFIFATLFAVLAVANAGVLVAPSAKIIQGPSTRTTVVGPDGSAISSVAPGGQIVQEESVGVVAQTAPVVAAAPALTSYVAAPSVLAAHSAPVVAYSSPIISAPLVSAYSAPVLSGVVAKSVVDTVVAGPSGSIVTGKTVAAPVVAPLVSTW</sequence>
<name>A0A834M1N9_RHYFE</name>
<evidence type="ECO:0000256" key="1">
    <source>
        <dbReference type="SAM" id="SignalP"/>
    </source>
</evidence>
<dbReference type="Proteomes" id="UP000625711">
    <property type="component" value="Unassembled WGS sequence"/>
</dbReference>
<comment type="caution">
    <text evidence="2">The sequence shown here is derived from an EMBL/GenBank/DDBJ whole genome shotgun (WGS) entry which is preliminary data.</text>
</comment>
<feature type="chain" id="PRO_5032318957" description="Cuticle protein" evidence="1">
    <location>
        <begin position="19"/>
        <end position="153"/>
    </location>
</feature>
<gene>
    <name evidence="2" type="ORF">GWI33_019161</name>
</gene>
<proteinExistence type="predicted"/>
<keyword evidence="3" id="KW-1185">Reference proteome</keyword>
<evidence type="ECO:0000313" key="3">
    <source>
        <dbReference type="Proteomes" id="UP000625711"/>
    </source>
</evidence>
<dbReference type="OrthoDB" id="6736754at2759"/>
<reference evidence="2" key="1">
    <citation type="submission" date="2020-08" db="EMBL/GenBank/DDBJ databases">
        <title>Genome sequencing and assembly of the red palm weevil Rhynchophorus ferrugineus.</title>
        <authorList>
            <person name="Dias G.B."/>
            <person name="Bergman C.M."/>
            <person name="Manee M."/>
        </authorList>
    </citation>
    <scope>NUCLEOTIDE SEQUENCE</scope>
    <source>
        <strain evidence="2">AA-2017</strain>
        <tissue evidence="2">Whole larva</tissue>
    </source>
</reference>
<keyword evidence="1" id="KW-0732">Signal</keyword>
<evidence type="ECO:0000313" key="2">
    <source>
        <dbReference type="EMBL" id="KAF7267673.1"/>
    </source>
</evidence>
<dbReference type="AlphaFoldDB" id="A0A834M1N9"/>
<evidence type="ECO:0008006" key="4">
    <source>
        <dbReference type="Google" id="ProtNLM"/>
    </source>
</evidence>
<dbReference type="EMBL" id="JAACXV010014401">
    <property type="protein sequence ID" value="KAF7267673.1"/>
    <property type="molecule type" value="Genomic_DNA"/>
</dbReference>
<accession>A0A834M1N9</accession>